<accession>A0A6J5S860</accession>
<evidence type="ECO:0000313" key="2">
    <source>
        <dbReference type="EMBL" id="CAB4205114.1"/>
    </source>
</evidence>
<evidence type="ECO:0000313" key="1">
    <source>
        <dbReference type="EMBL" id="CAB4195579.1"/>
    </source>
</evidence>
<protein>
    <submittedName>
        <fullName evidence="2">Uncharacterized protein</fullName>
    </submittedName>
</protein>
<gene>
    <name evidence="1" type="ORF">UFOVP1287_17</name>
    <name evidence="2" type="ORF">UFOVP1408_23</name>
</gene>
<dbReference type="EMBL" id="LR797239">
    <property type="protein sequence ID" value="CAB4195579.1"/>
    <property type="molecule type" value="Genomic_DNA"/>
</dbReference>
<reference evidence="2" key="1">
    <citation type="submission" date="2020-05" db="EMBL/GenBank/DDBJ databases">
        <authorList>
            <person name="Chiriac C."/>
            <person name="Salcher M."/>
            <person name="Ghai R."/>
            <person name="Kavagutti S V."/>
        </authorList>
    </citation>
    <scope>NUCLEOTIDE SEQUENCE</scope>
</reference>
<proteinExistence type="predicted"/>
<name>A0A6J5S860_9CAUD</name>
<dbReference type="EMBL" id="LR797355">
    <property type="protein sequence ID" value="CAB4205114.1"/>
    <property type="molecule type" value="Genomic_DNA"/>
</dbReference>
<organism evidence="2">
    <name type="scientific">uncultured Caudovirales phage</name>
    <dbReference type="NCBI Taxonomy" id="2100421"/>
    <lineage>
        <taxon>Viruses</taxon>
        <taxon>Duplodnaviria</taxon>
        <taxon>Heunggongvirae</taxon>
        <taxon>Uroviricota</taxon>
        <taxon>Caudoviricetes</taxon>
        <taxon>Peduoviridae</taxon>
        <taxon>Maltschvirus</taxon>
        <taxon>Maltschvirus maltsch</taxon>
    </lineage>
</organism>
<sequence length="84" mass="9167">MSALVRIHVNQHIIKRNIKTQASEPPISIKTRGKTLRGTRVEVHGPCTVVYRPDQPLSCGAHVWIETRAAVEVCGQGVDDAGVL</sequence>